<dbReference type="SUPFAM" id="SSF51322">
    <property type="entry name" value="Cyanovirin-N"/>
    <property type="match status" value="1"/>
</dbReference>
<name>A0A8T2QAN0_CERRI</name>
<comment type="caution">
    <text evidence="3">The sequence shown here is derived from an EMBL/GenBank/DDBJ whole genome shotgun (WGS) entry which is preliminary data.</text>
</comment>
<keyword evidence="1" id="KW-0732">Signal</keyword>
<evidence type="ECO:0000313" key="3">
    <source>
        <dbReference type="EMBL" id="KAH7280291.1"/>
    </source>
</evidence>
<protein>
    <recommendedName>
        <fullName evidence="2">Cyanovirin-N domain-containing protein</fullName>
    </recommendedName>
</protein>
<dbReference type="EMBL" id="CM035442">
    <property type="protein sequence ID" value="KAH7280291.1"/>
    <property type="molecule type" value="Genomic_DNA"/>
</dbReference>
<sequence length="141" mass="14838">MSRALRSVGSVLVFAILVPVTTLEVVRAACFGAFSQTCWNASLNTSSGVFTAYCLDENDSSTQSTVNLNDHVANIDGALDCNRNGGDFLLTCTAVSLLTANRLMATCLDALGDFAAPSSLDLNPCISNSNGFLKWSCLDSV</sequence>
<dbReference type="Gene3D" id="2.30.60.10">
    <property type="entry name" value="Cyanovirin-N"/>
    <property type="match status" value="1"/>
</dbReference>
<reference evidence="3" key="1">
    <citation type="submission" date="2021-08" db="EMBL/GenBank/DDBJ databases">
        <title>WGS assembly of Ceratopteris richardii.</title>
        <authorList>
            <person name="Marchant D.B."/>
            <person name="Chen G."/>
            <person name="Jenkins J."/>
            <person name="Shu S."/>
            <person name="Leebens-Mack J."/>
            <person name="Grimwood J."/>
            <person name="Schmutz J."/>
            <person name="Soltis P."/>
            <person name="Soltis D."/>
            <person name="Chen Z.-H."/>
        </authorList>
    </citation>
    <scope>NUCLEOTIDE SEQUENCE</scope>
    <source>
        <strain evidence="3">Whitten #5841</strain>
        <tissue evidence="3">Leaf</tissue>
    </source>
</reference>
<dbReference type="AlphaFoldDB" id="A0A8T2QAN0"/>
<gene>
    <name evidence="3" type="ORF">KP509_37G060200</name>
</gene>
<feature type="signal peptide" evidence="1">
    <location>
        <begin position="1"/>
        <end position="28"/>
    </location>
</feature>
<dbReference type="SMART" id="SM01111">
    <property type="entry name" value="CVNH"/>
    <property type="match status" value="1"/>
</dbReference>
<proteinExistence type="predicted"/>
<keyword evidence="4" id="KW-1185">Reference proteome</keyword>
<evidence type="ECO:0000256" key="1">
    <source>
        <dbReference type="SAM" id="SignalP"/>
    </source>
</evidence>
<evidence type="ECO:0000313" key="4">
    <source>
        <dbReference type="Proteomes" id="UP000825935"/>
    </source>
</evidence>
<dbReference type="Proteomes" id="UP000825935">
    <property type="component" value="Chromosome 37"/>
</dbReference>
<feature type="domain" description="Cyanovirin-N" evidence="2">
    <location>
        <begin position="33"/>
        <end position="135"/>
    </location>
</feature>
<accession>A0A8T2QAN0</accession>
<feature type="chain" id="PRO_5035887456" description="Cyanovirin-N domain-containing protein" evidence="1">
    <location>
        <begin position="29"/>
        <end position="141"/>
    </location>
</feature>
<dbReference type="Pfam" id="PF08881">
    <property type="entry name" value="CVNH"/>
    <property type="match status" value="1"/>
</dbReference>
<organism evidence="3 4">
    <name type="scientific">Ceratopteris richardii</name>
    <name type="common">Triangle waterfern</name>
    <dbReference type="NCBI Taxonomy" id="49495"/>
    <lineage>
        <taxon>Eukaryota</taxon>
        <taxon>Viridiplantae</taxon>
        <taxon>Streptophyta</taxon>
        <taxon>Embryophyta</taxon>
        <taxon>Tracheophyta</taxon>
        <taxon>Polypodiopsida</taxon>
        <taxon>Polypodiidae</taxon>
        <taxon>Polypodiales</taxon>
        <taxon>Pteridineae</taxon>
        <taxon>Pteridaceae</taxon>
        <taxon>Parkerioideae</taxon>
        <taxon>Ceratopteris</taxon>
    </lineage>
</organism>
<evidence type="ECO:0000259" key="2">
    <source>
        <dbReference type="SMART" id="SM01111"/>
    </source>
</evidence>
<dbReference type="InterPro" id="IPR036673">
    <property type="entry name" value="Cyanovirin-N_sf"/>
</dbReference>
<dbReference type="InterPro" id="IPR011058">
    <property type="entry name" value="Cyanovirin-N"/>
</dbReference>